<organism evidence="3 4">
    <name type="scientific">Nitratireductor aquibiodomus</name>
    <dbReference type="NCBI Taxonomy" id="204799"/>
    <lineage>
        <taxon>Bacteria</taxon>
        <taxon>Pseudomonadati</taxon>
        <taxon>Pseudomonadota</taxon>
        <taxon>Alphaproteobacteria</taxon>
        <taxon>Hyphomicrobiales</taxon>
        <taxon>Phyllobacteriaceae</taxon>
        <taxon>Nitratireductor</taxon>
    </lineage>
</organism>
<evidence type="ECO:0000313" key="3">
    <source>
        <dbReference type="EMBL" id="SEB78935.1"/>
    </source>
</evidence>
<dbReference type="Proteomes" id="UP000199064">
    <property type="component" value="Unassembled WGS sequence"/>
</dbReference>
<keyword evidence="2" id="KW-0812">Transmembrane</keyword>
<accession>A0A1H4M8V0</accession>
<dbReference type="EMBL" id="FNSL01000001">
    <property type="protein sequence ID" value="SEB78935.1"/>
    <property type="molecule type" value="Genomic_DNA"/>
</dbReference>
<keyword evidence="4" id="KW-1185">Reference proteome</keyword>
<sequence length="339" mass="37050">MLQKYEAETHRNGVSKQERKERSQIISPGDGSTGEEELVVLDALLQSPDFRASDRNRRFLRFVVEETLAGRADRIKAFTIAVDVFGRDASFDATVDPIVRIAAGQLRKSLRDYYAGPGKTDPVHISIPLGAYVPVFERRGPRNMFVALASRHFSRSRSLMVGAGLVATLGLALSVATPFWLDPANHANRRAAPVLVLDTARTSQANASASQLAEMLNDALWLNVGRERAVRSVGVRPHEKLETVVSRIRAMFGAESDVYELLTSVQIEGDEVRIYWHLLDSASREVQASSLVKETFQPAGKAALVETAAATVAAALFGYEGALAQYQTDATVASHNTEN</sequence>
<keyword evidence="2" id="KW-0472">Membrane</keyword>
<name>A0A1H4M8V0_9HYPH</name>
<evidence type="ECO:0008006" key="5">
    <source>
        <dbReference type="Google" id="ProtNLM"/>
    </source>
</evidence>
<proteinExistence type="predicted"/>
<feature type="region of interest" description="Disordered" evidence="1">
    <location>
        <begin position="1"/>
        <end position="32"/>
    </location>
</feature>
<dbReference type="AlphaFoldDB" id="A0A1H4M8V0"/>
<keyword evidence="2" id="KW-1133">Transmembrane helix</keyword>
<evidence type="ECO:0000313" key="4">
    <source>
        <dbReference type="Proteomes" id="UP000199064"/>
    </source>
</evidence>
<feature type="compositionally biased region" description="Basic and acidic residues" evidence="1">
    <location>
        <begin position="1"/>
        <end position="23"/>
    </location>
</feature>
<gene>
    <name evidence="3" type="ORF">SAMN05216452_3183</name>
</gene>
<reference evidence="4" key="1">
    <citation type="submission" date="2016-10" db="EMBL/GenBank/DDBJ databases">
        <authorList>
            <person name="Varghese N."/>
            <person name="Submissions S."/>
        </authorList>
    </citation>
    <scope>NUCLEOTIDE SEQUENCE [LARGE SCALE GENOMIC DNA]</scope>
    <source>
        <strain evidence="4">ES.061</strain>
    </source>
</reference>
<evidence type="ECO:0000256" key="1">
    <source>
        <dbReference type="SAM" id="MobiDB-lite"/>
    </source>
</evidence>
<protein>
    <recommendedName>
        <fullName evidence="5">TolB amino-terminal domain-containing protein</fullName>
    </recommendedName>
</protein>
<evidence type="ECO:0000256" key="2">
    <source>
        <dbReference type="SAM" id="Phobius"/>
    </source>
</evidence>
<feature type="transmembrane region" description="Helical" evidence="2">
    <location>
        <begin position="159"/>
        <end position="181"/>
    </location>
</feature>